<gene>
    <name evidence="1" type="ORF">IAG44_22300</name>
</gene>
<protein>
    <submittedName>
        <fullName evidence="1">Uncharacterized protein</fullName>
    </submittedName>
</protein>
<accession>A0A7H0ISY6</accession>
<organism evidence="1 2">
    <name type="scientific">Streptomyces roseirectus</name>
    <dbReference type="NCBI Taxonomy" id="2768066"/>
    <lineage>
        <taxon>Bacteria</taxon>
        <taxon>Bacillati</taxon>
        <taxon>Actinomycetota</taxon>
        <taxon>Actinomycetes</taxon>
        <taxon>Kitasatosporales</taxon>
        <taxon>Streptomycetaceae</taxon>
        <taxon>Streptomyces</taxon>
    </lineage>
</organism>
<evidence type="ECO:0000313" key="2">
    <source>
        <dbReference type="Proteomes" id="UP000516052"/>
    </source>
</evidence>
<reference evidence="1 2" key="1">
    <citation type="submission" date="2020-08" db="EMBL/GenBank/DDBJ databases">
        <title>A novel species.</title>
        <authorList>
            <person name="Gao J."/>
        </authorList>
    </citation>
    <scope>NUCLEOTIDE SEQUENCE [LARGE SCALE GENOMIC DNA]</scope>
    <source>
        <strain evidence="1 2">CRXT-G-22</strain>
    </source>
</reference>
<name>A0A7H0ISY6_9ACTN</name>
<evidence type="ECO:0000313" key="1">
    <source>
        <dbReference type="EMBL" id="QNP75902.1"/>
    </source>
</evidence>
<proteinExistence type="predicted"/>
<dbReference type="AlphaFoldDB" id="A0A7H0ISY6"/>
<dbReference type="Gene3D" id="2.60.40.2880">
    <property type="entry name" value="MmpS1-5, C-terminal soluble domain"/>
    <property type="match status" value="1"/>
</dbReference>
<dbReference type="EMBL" id="CP060828">
    <property type="protein sequence ID" value="QNP75902.1"/>
    <property type="molecule type" value="Genomic_DNA"/>
</dbReference>
<dbReference type="InterPro" id="IPR038468">
    <property type="entry name" value="MmpS_C"/>
</dbReference>
<dbReference type="KEGG" id="sroi:IAG44_22300"/>
<dbReference type="Proteomes" id="UP000516052">
    <property type="component" value="Chromosome"/>
</dbReference>
<keyword evidence="2" id="KW-1185">Reference proteome</keyword>
<sequence>MWGTAPAGALGPLDITYGSDSDNRQGRFRNGEFTATLPFDGDALYYTVTAQLQGAGDIDCSVTVDGHTEKAHASGGYNICHAQANAGVFGGWG</sequence>